<accession>A0ABQ9DLT4</accession>
<dbReference type="Proteomes" id="UP001145742">
    <property type="component" value="Unassembled WGS sequence"/>
</dbReference>
<keyword evidence="3" id="KW-1185">Reference proteome</keyword>
<evidence type="ECO:0000256" key="1">
    <source>
        <dbReference type="SAM" id="MobiDB-lite"/>
    </source>
</evidence>
<evidence type="ECO:0000313" key="3">
    <source>
        <dbReference type="Proteomes" id="UP001145742"/>
    </source>
</evidence>
<feature type="compositionally biased region" description="Acidic residues" evidence="1">
    <location>
        <begin position="1"/>
        <end position="13"/>
    </location>
</feature>
<organism evidence="2 3">
    <name type="scientific">Willisornis vidua</name>
    <name type="common">Xingu scale-backed antbird</name>
    <dbReference type="NCBI Taxonomy" id="1566151"/>
    <lineage>
        <taxon>Eukaryota</taxon>
        <taxon>Metazoa</taxon>
        <taxon>Chordata</taxon>
        <taxon>Craniata</taxon>
        <taxon>Vertebrata</taxon>
        <taxon>Euteleostomi</taxon>
        <taxon>Archelosauria</taxon>
        <taxon>Archosauria</taxon>
        <taxon>Dinosauria</taxon>
        <taxon>Saurischia</taxon>
        <taxon>Theropoda</taxon>
        <taxon>Coelurosauria</taxon>
        <taxon>Aves</taxon>
        <taxon>Neognathae</taxon>
        <taxon>Neoaves</taxon>
        <taxon>Telluraves</taxon>
        <taxon>Australaves</taxon>
        <taxon>Passeriformes</taxon>
        <taxon>Thamnophilidae</taxon>
        <taxon>Willisornis</taxon>
    </lineage>
</organism>
<evidence type="ECO:0000313" key="2">
    <source>
        <dbReference type="EMBL" id="KAJ7424971.1"/>
    </source>
</evidence>
<sequence length="74" mass="8440">MREKCYDDEEEEDGSKVSQDPRPNSNGAKQRPVVPPVLSCMPSCWLHDKPHAQKHAVDPAMPLLQLSWEQLETE</sequence>
<reference evidence="2" key="1">
    <citation type="submission" date="2019-10" db="EMBL/GenBank/DDBJ databases">
        <authorList>
            <person name="Soares A.E.R."/>
            <person name="Aleixo A."/>
            <person name="Schneider P."/>
            <person name="Miyaki C.Y."/>
            <person name="Schneider M.P."/>
            <person name="Mello C."/>
            <person name="Vasconcelos A.T.R."/>
        </authorList>
    </citation>
    <scope>NUCLEOTIDE SEQUENCE</scope>
    <source>
        <tissue evidence="2">Muscle</tissue>
    </source>
</reference>
<comment type="caution">
    <text evidence="2">The sequence shown here is derived from an EMBL/GenBank/DDBJ whole genome shotgun (WGS) entry which is preliminary data.</text>
</comment>
<protein>
    <submittedName>
        <fullName evidence="2">Uncharacterized protein</fullName>
    </submittedName>
</protein>
<proteinExistence type="predicted"/>
<dbReference type="EMBL" id="WHWB01032587">
    <property type="protein sequence ID" value="KAJ7424971.1"/>
    <property type="molecule type" value="Genomic_DNA"/>
</dbReference>
<feature type="region of interest" description="Disordered" evidence="1">
    <location>
        <begin position="1"/>
        <end position="36"/>
    </location>
</feature>
<gene>
    <name evidence="2" type="ORF">WISP_26035</name>
</gene>
<name>A0ABQ9DLT4_9PASS</name>
<feature type="compositionally biased region" description="Polar residues" evidence="1">
    <location>
        <begin position="16"/>
        <end position="28"/>
    </location>
</feature>